<evidence type="ECO:0000313" key="1">
    <source>
        <dbReference type="EMBL" id="RRT47155.1"/>
    </source>
</evidence>
<dbReference type="Gene3D" id="3.90.25.10">
    <property type="entry name" value="UDP-galactose 4-epimerase, domain 1"/>
    <property type="match status" value="1"/>
</dbReference>
<evidence type="ECO:0008006" key="3">
    <source>
        <dbReference type="Google" id="ProtNLM"/>
    </source>
</evidence>
<dbReference type="InterPro" id="IPR036291">
    <property type="entry name" value="NAD(P)-bd_dom_sf"/>
</dbReference>
<comment type="caution">
    <text evidence="1">The sequence shown here is derived from an EMBL/GenBank/DDBJ whole genome shotgun (WGS) entry which is preliminary data.</text>
</comment>
<dbReference type="Gene3D" id="3.40.50.720">
    <property type="entry name" value="NAD(P)-binding Rossmann-like Domain"/>
    <property type="match status" value="1"/>
</dbReference>
<accession>A0A426Y5U5</accession>
<organism evidence="1 2">
    <name type="scientific">Ensete ventricosum</name>
    <name type="common">Abyssinian banana</name>
    <name type="synonym">Musa ensete</name>
    <dbReference type="NCBI Taxonomy" id="4639"/>
    <lineage>
        <taxon>Eukaryota</taxon>
        <taxon>Viridiplantae</taxon>
        <taxon>Streptophyta</taxon>
        <taxon>Embryophyta</taxon>
        <taxon>Tracheophyta</taxon>
        <taxon>Spermatophyta</taxon>
        <taxon>Magnoliopsida</taxon>
        <taxon>Liliopsida</taxon>
        <taxon>Zingiberales</taxon>
        <taxon>Musaceae</taxon>
        <taxon>Ensete</taxon>
    </lineage>
</organism>
<dbReference type="AlphaFoldDB" id="A0A426Y5U5"/>
<protein>
    <recommendedName>
        <fullName evidence="3">NAD(P)-binding domain-containing protein</fullName>
    </recommendedName>
</protein>
<gene>
    <name evidence="1" type="ORF">B296_00053928</name>
</gene>
<reference evidence="1 2" key="1">
    <citation type="journal article" date="2014" name="Agronomy (Basel)">
        <title>A Draft Genome Sequence for Ensete ventricosum, the Drought-Tolerant Tree Against Hunger.</title>
        <authorList>
            <person name="Harrison J."/>
            <person name="Moore K.A."/>
            <person name="Paszkiewicz K."/>
            <person name="Jones T."/>
            <person name="Grant M."/>
            <person name="Ambacheew D."/>
            <person name="Muzemil S."/>
            <person name="Studholme D.J."/>
        </authorList>
    </citation>
    <scope>NUCLEOTIDE SEQUENCE [LARGE SCALE GENOMIC DNA]</scope>
</reference>
<dbReference type="PANTHER" id="PTHR43725:SF38">
    <property type="entry name" value="UDP-ARABINOSE 4-EPIMERASE 3-RELATED"/>
    <property type="match status" value="1"/>
</dbReference>
<proteinExistence type="predicted"/>
<name>A0A426Y5U5_ENSVE</name>
<evidence type="ECO:0000313" key="2">
    <source>
        <dbReference type="Proteomes" id="UP000287651"/>
    </source>
</evidence>
<dbReference type="SUPFAM" id="SSF51735">
    <property type="entry name" value="NAD(P)-binding Rossmann-fold domains"/>
    <property type="match status" value="1"/>
</dbReference>
<dbReference type="PANTHER" id="PTHR43725">
    <property type="entry name" value="UDP-GLUCOSE 4-EPIMERASE"/>
    <property type="match status" value="1"/>
</dbReference>
<dbReference type="EMBL" id="AMZH03014724">
    <property type="protein sequence ID" value="RRT47155.1"/>
    <property type="molecule type" value="Genomic_DNA"/>
</dbReference>
<dbReference type="Proteomes" id="UP000287651">
    <property type="component" value="Unassembled WGS sequence"/>
</dbReference>
<sequence length="105" mass="11868">MVTNVISCTMQLPINPYGKAKKMAEDIILDFSKRSDMAVVILRSVADGNNFRPGDYAEVYSDPAKINHELNWTARYTDLQESLSIAWKWQKSHPNGYGTRSVMAV</sequence>